<keyword evidence="1" id="KW-1133">Transmembrane helix</keyword>
<dbReference type="GeneID" id="9526474"/>
<dbReference type="AlphaFoldDB" id="D4B0C7"/>
<accession>D4B0C7</accession>
<evidence type="ECO:0000313" key="3">
    <source>
        <dbReference type="Proteomes" id="UP000008866"/>
    </source>
</evidence>
<proteinExistence type="predicted"/>
<keyword evidence="1" id="KW-0472">Membrane</keyword>
<dbReference type="Proteomes" id="UP000008866">
    <property type="component" value="Unassembled WGS sequence"/>
</dbReference>
<dbReference type="EMBL" id="ABSU01000023">
    <property type="protein sequence ID" value="EFE31279.1"/>
    <property type="molecule type" value="Genomic_DNA"/>
</dbReference>
<evidence type="ECO:0000256" key="1">
    <source>
        <dbReference type="SAM" id="Phobius"/>
    </source>
</evidence>
<name>D4B0C7_ARTBC</name>
<keyword evidence="1" id="KW-0812">Transmembrane</keyword>
<gene>
    <name evidence="2" type="ORF">ARB_01901</name>
</gene>
<reference evidence="3" key="1">
    <citation type="journal article" date="2011" name="Genome Biol.">
        <title>Comparative and functional genomics provide insights into the pathogenicity of dermatophytic fungi.</title>
        <authorList>
            <person name="Burmester A."/>
            <person name="Shelest E."/>
            <person name="Gloeckner G."/>
            <person name="Heddergott C."/>
            <person name="Schindler S."/>
            <person name="Staib P."/>
            <person name="Heidel A."/>
            <person name="Felder M."/>
            <person name="Petzold A."/>
            <person name="Szafranski K."/>
            <person name="Feuermann M."/>
            <person name="Pedruzzi I."/>
            <person name="Priebe S."/>
            <person name="Groth M."/>
            <person name="Winkler R."/>
            <person name="Li W."/>
            <person name="Kniemeyer O."/>
            <person name="Schroeckh V."/>
            <person name="Hertweck C."/>
            <person name="Hube B."/>
            <person name="White T.C."/>
            <person name="Platzer M."/>
            <person name="Guthke R."/>
            <person name="Heitman J."/>
            <person name="Woestemeyer J."/>
            <person name="Zipfel P.F."/>
            <person name="Monod M."/>
            <person name="Brakhage A.A."/>
        </authorList>
    </citation>
    <scope>NUCLEOTIDE SEQUENCE [LARGE SCALE GENOMIC DNA]</scope>
    <source>
        <strain evidence="3">ATCC MYA-4681 / CBS 112371</strain>
    </source>
</reference>
<comment type="caution">
    <text evidence="2">The sequence shown here is derived from an EMBL/GenBank/DDBJ whole genome shotgun (WGS) entry which is preliminary data.</text>
</comment>
<dbReference type="HOGENOM" id="CLU_1586064_0_0_1"/>
<feature type="transmembrane region" description="Helical" evidence="1">
    <location>
        <begin position="65"/>
        <end position="90"/>
    </location>
</feature>
<dbReference type="KEGG" id="abe:ARB_01901"/>
<feature type="transmembrane region" description="Helical" evidence="1">
    <location>
        <begin position="138"/>
        <end position="167"/>
    </location>
</feature>
<dbReference type="RefSeq" id="XP_003011919.1">
    <property type="nucleotide sequence ID" value="XM_003011873.1"/>
</dbReference>
<organism evidence="2 3">
    <name type="scientific">Arthroderma benhamiae (strain ATCC MYA-4681 / CBS 112371)</name>
    <name type="common">Trichophyton mentagrophytes</name>
    <dbReference type="NCBI Taxonomy" id="663331"/>
    <lineage>
        <taxon>Eukaryota</taxon>
        <taxon>Fungi</taxon>
        <taxon>Dikarya</taxon>
        <taxon>Ascomycota</taxon>
        <taxon>Pezizomycotina</taxon>
        <taxon>Eurotiomycetes</taxon>
        <taxon>Eurotiomycetidae</taxon>
        <taxon>Onygenales</taxon>
        <taxon>Arthrodermataceae</taxon>
        <taxon>Trichophyton</taxon>
    </lineage>
</organism>
<keyword evidence="3" id="KW-1185">Reference proteome</keyword>
<protein>
    <submittedName>
        <fullName evidence="2">Uncharacterized protein</fullName>
    </submittedName>
</protein>
<evidence type="ECO:0000313" key="2">
    <source>
        <dbReference type="EMBL" id="EFE31279.1"/>
    </source>
</evidence>
<sequence>MFSTHLLFGDLILTYPVKIKYAPFICCTYHTLCDAFPLSSSFPNLLHALNDSKRPLLPILIPHGIISSTLLFFSFSFLHILLFSILPLLIRALEACHKPWTLPGSCYTHTYTIHRNTHSEASQSQPASQFKPFSPSCLISYLCCVVLLCFSSTFYFSPLPFFGFYIFV</sequence>